<proteinExistence type="predicted"/>
<dbReference type="RefSeq" id="WP_091674356.1">
    <property type="nucleotide sequence ID" value="NZ_FOKG01000010.1"/>
</dbReference>
<reference evidence="2" key="1">
    <citation type="submission" date="2016-10" db="EMBL/GenBank/DDBJ databases">
        <authorList>
            <person name="Varghese N."/>
            <person name="Submissions S."/>
        </authorList>
    </citation>
    <scope>NUCLEOTIDE SEQUENCE [LARGE SCALE GENOMIC DNA]</scope>
    <source>
        <strain evidence="2">CGMCC 4.3568</strain>
    </source>
</reference>
<dbReference type="OrthoDB" id="3316240at2"/>
<dbReference type="Proteomes" id="UP000243799">
    <property type="component" value="Unassembled WGS sequence"/>
</dbReference>
<organism evidence="1 2">
    <name type="scientific">Amycolatopsis marina</name>
    <dbReference type="NCBI Taxonomy" id="490629"/>
    <lineage>
        <taxon>Bacteria</taxon>
        <taxon>Bacillati</taxon>
        <taxon>Actinomycetota</taxon>
        <taxon>Actinomycetes</taxon>
        <taxon>Pseudonocardiales</taxon>
        <taxon>Pseudonocardiaceae</taxon>
        <taxon>Amycolatopsis</taxon>
    </lineage>
</organism>
<evidence type="ECO:0000313" key="1">
    <source>
        <dbReference type="EMBL" id="SFB40394.1"/>
    </source>
</evidence>
<dbReference type="AlphaFoldDB" id="A0A1I1AQU7"/>
<accession>A0A1I1AQU7</accession>
<evidence type="ECO:0000313" key="2">
    <source>
        <dbReference type="Proteomes" id="UP000243799"/>
    </source>
</evidence>
<name>A0A1I1AQU7_9PSEU</name>
<protein>
    <submittedName>
        <fullName evidence="1">Uncharacterized protein</fullName>
    </submittedName>
</protein>
<gene>
    <name evidence="1" type="ORF">SAMN05216266_11073</name>
</gene>
<sequence length="449" mass="49283">MWPSGGRIDGDRLIRFVNDWTLIRLRELNDSVLSGRSKPEELIRELNERVLPRLPDDLRGLAPDRAARLLVPLGLLGASVAKHMQERHAYLRAQPARSLSALVTGKSRGNFLRYFRELAEISATGHPSRDAFASLVRWNVPTVRVQWAGQPLAVVEGVFSDSSVRTYTSGAGEAALLIVLKKCEAVELAVNELLEPICAGDLSPSGEEGRERAAVATALLGVVRQLLAEFTEDLVRGRSGGTSPTDAVARFSVHWRLGDVPPSSARNVEYVRRDLLLGIGAPGFRDHLFRLLPGLLRTEQATLSELVSRPSLSDQILRVAGLGHASSVPRSAGWLHKSVAKQAWLADYHLLFRMNAEVSAAHLAMTRKLLPDRDRVVEETGKQLERVTPNGECCVDTDETVLSRLSLAREQHPLAGSLRASFLSAVSGTHAHAERPGFPADTEEFVRMR</sequence>
<dbReference type="STRING" id="490629.SAMN05216266_11073"/>
<dbReference type="EMBL" id="FOKG01000010">
    <property type="protein sequence ID" value="SFB40394.1"/>
    <property type="molecule type" value="Genomic_DNA"/>
</dbReference>
<keyword evidence="2" id="KW-1185">Reference proteome</keyword>